<dbReference type="SMART" id="SM00280">
    <property type="entry name" value="KAZAL"/>
    <property type="match status" value="1"/>
</dbReference>
<dbReference type="SUPFAM" id="SSF100895">
    <property type="entry name" value="Kazal-type serine protease inhibitors"/>
    <property type="match status" value="1"/>
</dbReference>
<accession>A0AAW2HKE8</accession>
<comment type="caution">
    <text evidence="3">The sequence shown here is derived from an EMBL/GenBank/DDBJ whole genome shotgun (WGS) entry which is preliminary data.</text>
</comment>
<dbReference type="EMBL" id="JARGDH010000004">
    <property type="protein sequence ID" value="KAL0270379.1"/>
    <property type="molecule type" value="Genomic_DNA"/>
</dbReference>
<evidence type="ECO:0000259" key="2">
    <source>
        <dbReference type="PROSITE" id="PS51465"/>
    </source>
</evidence>
<protein>
    <recommendedName>
        <fullName evidence="2">Kazal-like domain-containing protein</fullName>
    </recommendedName>
</protein>
<feature type="chain" id="PRO_5043777704" description="Kazal-like domain-containing protein" evidence="1">
    <location>
        <begin position="22"/>
        <end position="85"/>
    </location>
</feature>
<proteinExistence type="predicted"/>
<feature type="domain" description="Kazal-like" evidence="2">
    <location>
        <begin position="31"/>
        <end position="85"/>
    </location>
</feature>
<dbReference type="AlphaFoldDB" id="A0AAW2HKE8"/>
<dbReference type="PROSITE" id="PS51465">
    <property type="entry name" value="KAZAL_2"/>
    <property type="match status" value="1"/>
</dbReference>
<sequence length="85" mass="9394">MKTLLCLLFIFGVAVLSVVTCAPMCKHPRGPPVAITCNQLCPDEYHPVCAVDAQGLPKTFANRCFVDFAYCREGKYYAIMKDGEC</sequence>
<evidence type="ECO:0000256" key="1">
    <source>
        <dbReference type="SAM" id="SignalP"/>
    </source>
</evidence>
<gene>
    <name evidence="3" type="ORF">PYX00_007810</name>
</gene>
<dbReference type="Pfam" id="PF07648">
    <property type="entry name" value="Kazal_2"/>
    <property type="match status" value="1"/>
</dbReference>
<keyword evidence="1" id="KW-0732">Signal</keyword>
<feature type="signal peptide" evidence="1">
    <location>
        <begin position="1"/>
        <end position="21"/>
    </location>
</feature>
<reference evidence="3" key="1">
    <citation type="journal article" date="2024" name="Gigascience">
        <title>Chromosome-level genome of the poultry shaft louse Menopon gallinae provides insight into the host-switching and adaptive evolution of parasitic lice.</title>
        <authorList>
            <person name="Xu Y."/>
            <person name="Ma L."/>
            <person name="Liu S."/>
            <person name="Liang Y."/>
            <person name="Liu Q."/>
            <person name="He Z."/>
            <person name="Tian L."/>
            <person name="Duan Y."/>
            <person name="Cai W."/>
            <person name="Li H."/>
            <person name="Song F."/>
        </authorList>
    </citation>
    <scope>NUCLEOTIDE SEQUENCE</scope>
    <source>
        <strain evidence="3">Cailab_2023a</strain>
    </source>
</reference>
<dbReference type="CDD" id="cd00104">
    <property type="entry name" value="KAZAL_FS"/>
    <property type="match status" value="1"/>
</dbReference>
<dbReference type="InterPro" id="IPR002350">
    <property type="entry name" value="Kazal_dom"/>
</dbReference>
<evidence type="ECO:0000313" key="3">
    <source>
        <dbReference type="EMBL" id="KAL0270379.1"/>
    </source>
</evidence>
<organism evidence="3">
    <name type="scientific">Menopon gallinae</name>
    <name type="common">poultry shaft louse</name>
    <dbReference type="NCBI Taxonomy" id="328185"/>
    <lineage>
        <taxon>Eukaryota</taxon>
        <taxon>Metazoa</taxon>
        <taxon>Ecdysozoa</taxon>
        <taxon>Arthropoda</taxon>
        <taxon>Hexapoda</taxon>
        <taxon>Insecta</taxon>
        <taxon>Pterygota</taxon>
        <taxon>Neoptera</taxon>
        <taxon>Paraneoptera</taxon>
        <taxon>Psocodea</taxon>
        <taxon>Troctomorpha</taxon>
        <taxon>Phthiraptera</taxon>
        <taxon>Amblycera</taxon>
        <taxon>Menoponidae</taxon>
        <taxon>Menopon</taxon>
    </lineage>
</organism>
<name>A0AAW2HKE8_9NEOP</name>
<dbReference type="Gene3D" id="3.30.60.30">
    <property type="match status" value="1"/>
</dbReference>
<dbReference type="InterPro" id="IPR036058">
    <property type="entry name" value="Kazal_dom_sf"/>
</dbReference>